<keyword evidence="4" id="KW-0106">Calcium</keyword>
<feature type="compositionally biased region" description="Basic and acidic residues" evidence="5">
    <location>
        <begin position="1711"/>
        <end position="1720"/>
    </location>
</feature>
<feature type="compositionally biased region" description="Basic and acidic residues" evidence="5">
    <location>
        <begin position="1572"/>
        <end position="1585"/>
    </location>
</feature>
<evidence type="ECO:0000256" key="2">
    <source>
        <dbReference type="ARBA" id="ARBA00022525"/>
    </source>
</evidence>
<dbReference type="Pfam" id="PF18884">
    <property type="entry name" value="TSP3_bac"/>
    <property type="match status" value="4"/>
</dbReference>
<sequence length="2107" mass="218889">MKGSYHQQATTHRKSALASLILSATLALAVSPTVLANSCEGAGGSGGRQFWLGVLGNYNNGGAIHLNLVGKEGTTGTLSSKDGSWSLNYTIPASGFFETDLPNTFQVSGDGVILNNGLKITGNNDVSAYIINEQTYTTDGFLGYPTNALGNEYYVIGYNGFDATVPSRGVIVASQDNTSVTITKPGGVPANITLNEGQVYSFENGANDITGSHVVSDKPVSVFGGAACANVPVGVTSCDTLVEQMLSIKDWGVEYVVPPIPYGQMLRVVAAEADTEVYQDGVLVATLGAGGIWTGSATNNDTVHRFTTNGKKIQVVQYAVGAQFSGTTDVDPAMGIVPSREIWLSRHIFKAQPNFANTLLIVSPTANTGELKINGAAPATAPTWTSVPNSDLSWTKIVVDAGAMYTISSNVEIGITVFGGKAYESYMLPGNMGLGDFDLDAIRDPQDCDADGDGILNSVEKANALPGTNGDSDGDGRVDELDLDSDNDGIPDNIEAQTTAGYIAPSGTLGDSGLDAAYGTGLTPVDTDGDSIPDYIDQDSDGAGTSDTIEAGITLTGSDSDNDGLDDSVDSDDNIYGPNNAGITDVLNAYPKNGSEVNWRILGNHAPAISTGSGGDTYAVSVPEGKANSGVDYAATDTDGETEGAGLTWSLSGTDAALFTIDPNTGIISFKAAPSWGTPQDAGANNVYDLIITVTDATGEIDKQTLAMTVTEVDTDGDGIGNSKDNDVDGDGILNSVEGTADADSDGIANQFDLDSDGDGIPDNIEAQTTAGYKPPAGTVGANGVDTAYGAGLTPVNTDGTDTPDYLDTDSDNSGANDTAEAKLALANADADGDGLDNAIDADDASFGSANAGITDVLGTYPKVGTQVNWRAINTAPVIPNPAAIDYVEKTTAPAVDLAATDDTDTEGDKLVYSVTGGDDAALFTFDTVTGVLTFKATPSFATPTDADGNNTYLVEVAATDSEGVITKKLLTITVLKDTDGDSIGDKNDLDSDNDGILNSVEGTADADSDGIANQFDLDSDGDGIPDNIEAQTTAGFTAPSGADADKNGLDDAYGAGLTPINTDGADTPDYLDTDADNSGNNDTSEAGITLASADADNDGLDDGIDSNNAGFGPANAGITDVLAAYPDNGTDVYWRLMNAAPVIPNPAALDYVERSTAPAVDLAATDDTDTEGDKLVYSMTGGDDMALFAIDPATGVLTFKAIPSFAAPTDKDGNNTYLVEVAATDVEGVVTKKLLTITVLKDTDLDGVGDKNDLDVDGDGILNSVEGTADTDTDGIQNQWDLDSDGDGIPDNIEAQTTAGFKAPSGVDADKNGVDDAYGAGLTPVDTESDGKPDYIDTNSENTGGDDNTESDVPVLTNVDADKDGLDDVIDTDDTRFGPANAGITDVLAAYPKTGDEVGWRVPNTPPVFTSPAAATFDENSTAVVLNVEITDDKNTEAALGIGYSIVGSDDDARFTIDAKTGEIKFKLVPDYEKPVDKPVGAGDNSYILTVKACDSEGGCSEQTIVINVVDVDEDNDGDGLMDSKEAELGTDRWEADTDGDGLNDGEEVNTLKTDPLKTDTDADGLSDSDEVNKSKTDPLKPDTDGDGVNDGAEVGADPTTPADTDADGTADAFDTDDDNDGTPTAEELPDANGDLNPDDARNTDGDLLPDYLDNDDDGDGVLSQYEDPAGKRDSDKDGIVDTLDADDDNDGLLTEYEQADPNKDGNPADQRDTDKDGIADWLDTDDDGDGVLTMYEMADKDGNGNPTDATDTDADGKFNWLDVDDDNDGVLTKYEKPDADANGNPSDALDTDTDSKPNYLDSDDDGDSKLTVDEKADKNKDGNPIDAYDADADGIPSYLDPNEIPTVVLHVRGFLQGAYSTADGLMRDDLRKQGLIPAVQPYTNAVTSLGYTGTESLAPSLLTLNDDNAPVDWVVVELRSKASPKTVVARAAAVLQRDGDVADPQTNEAKLLIPNVVEGQYYVSLRHRNHLGLTTLDAMLLSPTLTAVDFTLESQTVMGSYPRLVGKDAALMWAGEANNSDSIIANGPGNDTNVVLGTVLMHPTNLLTNSNFRLKGYHVTDLNLDGISLYSGPSNDINLLLGNVLLHPGNNLFAANYILLGAIPK</sequence>
<gene>
    <name evidence="8" type="ORF">RCC75_13205</name>
    <name evidence="9" type="ORF">RCG00_01675</name>
</gene>
<evidence type="ECO:0000256" key="6">
    <source>
        <dbReference type="SAM" id="SignalP"/>
    </source>
</evidence>
<comment type="subcellular location">
    <subcellularLocation>
        <location evidence="1">Secreted</location>
    </subcellularLocation>
</comment>
<accession>A0AA51MMU4</accession>
<dbReference type="InterPro" id="IPR002126">
    <property type="entry name" value="Cadherin-like_dom"/>
</dbReference>
<feature type="region of interest" description="Disordered" evidence="5">
    <location>
        <begin position="1056"/>
        <end position="1086"/>
    </location>
</feature>
<dbReference type="Pfam" id="PF17517">
    <property type="entry name" value="IgGFc_binding"/>
    <property type="match status" value="1"/>
</dbReference>
<feature type="domain" description="Cadherin" evidence="7">
    <location>
        <begin position="898"/>
        <end position="985"/>
    </location>
</feature>
<dbReference type="PANTHER" id="PTHR46534:SF1">
    <property type="entry name" value="IGGFC-BINDING PROTEIN N-TERMINAL DOMAIN-CONTAINING PROTEIN"/>
    <property type="match status" value="1"/>
</dbReference>
<dbReference type="GO" id="GO:0007156">
    <property type="term" value="P:homophilic cell adhesion via plasma membrane adhesion molecules"/>
    <property type="evidence" value="ECO:0007669"/>
    <property type="project" value="InterPro"/>
</dbReference>
<dbReference type="SMART" id="SM00112">
    <property type="entry name" value="CA"/>
    <property type="match status" value="4"/>
</dbReference>
<dbReference type="Proteomes" id="UP001223336">
    <property type="component" value="Unassembled WGS sequence"/>
</dbReference>
<feature type="compositionally biased region" description="Basic and acidic residues" evidence="5">
    <location>
        <begin position="1670"/>
        <end position="1681"/>
    </location>
</feature>
<feature type="compositionally biased region" description="Basic and acidic residues" evidence="5">
    <location>
        <begin position="1523"/>
        <end position="1537"/>
    </location>
</feature>
<dbReference type="Gene3D" id="4.10.1080.10">
    <property type="entry name" value="TSP type-3 repeat"/>
    <property type="match status" value="3"/>
</dbReference>
<feature type="region of interest" description="Disordered" evidence="5">
    <location>
        <begin position="982"/>
        <end position="1030"/>
    </location>
</feature>
<dbReference type="Gene3D" id="2.60.40.60">
    <property type="entry name" value="Cadherins"/>
    <property type="match status" value="4"/>
</dbReference>
<feature type="region of interest" description="Disordered" evidence="5">
    <location>
        <begin position="538"/>
        <end position="565"/>
    </location>
</feature>
<feature type="compositionally biased region" description="Polar residues" evidence="5">
    <location>
        <begin position="1338"/>
        <end position="1347"/>
    </location>
</feature>
<evidence type="ECO:0000313" key="9">
    <source>
        <dbReference type="EMBL" id="WML87078.1"/>
    </source>
</evidence>
<feature type="compositionally biased region" description="Acidic residues" evidence="5">
    <location>
        <begin position="1606"/>
        <end position="1622"/>
    </location>
</feature>
<protein>
    <submittedName>
        <fullName evidence="9">Cadherin domain-containing protein</fullName>
    </submittedName>
</protein>
<feature type="domain" description="Cadherin" evidence="7">
    <location>
        <begin position="1410"/>
        <end position="1522"/>
    </location>
</feature>
<organism evidence="9">
    <name type="scientific">Thiothrix subterranea</name>
    <dbReference type="NCBI Taxonomy" id="2735563"/>
    <lineage>
        <taxon>Bacteria</taxon>
        <taxon>Pseudomonadati</taxon>
        <taxon>Pseudomonadota</taxon>
        <taxon>Gammaproteobacteria</taxon>
        <taxon>Thiotrichales</taxon>
        <taxon>Thiotrichaceae</taxon>
        <taxon>Thiothrix</taxon>
    </lineage>
</organism>
<dbReference type="Pfam" id="PF00028">
    <property type="entry name" value="Cadherin"/>
    <property type="match status" value="1"/>
</dbReference>
<dbReference type="Proteomes" id="UP001229862">
    <property type="component" value="Chromosome"/>
</dbReference>
<dbReference type="CDD" id="cd11304">
    <property type="entry name" value="Cadherin_repeat"/>
    <property type="match status" value="4"/>
</dbReference>
<feature type="compositionally biased region" description="Basic and acidic residues" evidence="5">
    <location>
        <begin position="1809"/>
        <end position="1825"/>
    </location>
</feature>
<dbReference type="InterPro" id="IPR028974">
    <property type="entry name" value="TSP_type-3_rpt"/>
</dbReference>
<dbReference type="InterPro" id="IPR015919">
    <property type="entry name" value="Cadherin-like_sf"/>
</dbReference>
<evidence type="ECO:0000259" key="7">
    <source>
        <dbReference type="PROSITE" id="PS50268"/>
    </source>
</evidence>
<feature type="domain" description="Cadherin" evidence="7">
    <location>
        <begin position="614"/>
        <end position="720"/>
    </location>
</feature>
<dbReference type="SUPFAM" id="SSF49313">
    <property type="entry name" value="Cadherin-like"/>
    <property type="match status" value="2"/>
</dbReference>
<proteinExistence type="predicted"/>
<feature type="region of interest" description="Disordered" evidence="5">
    <location>
        <begin position="1514"/>
        <end position="1831"/>
    </location>
</feature>
<feature type="compositionally biased region" description="Polar residues" evidence="5">
    <location>
        <begin position="1077"/>
        <end position="1086"/>
    </location>
</feature>
<dbReference type="SUPFAM" id="SSF103647">
    <property type="entry name" value="TSP type-3 repeat"/>
    <property type="match status" value="5"/>
</dbReference>
<feature type="domain" description="Cadherin" evidence="7">
    <location>
        <begin position="1163"/>
        <end position="1245"/>
    </location>
</feature>
<dbReference type="PANTHER" id="PTHR46534">
    <property type="entry name" value="IGGFC_BINDING DOMAIN-CONTAINING PROTEIN"/>
    <property type="match status" value="1"/>
</dbReference>
<keyword evidence="2" id="KW-0964">Secreted</keyword>
<evidence type="ECO:0000313" key="10">
    <source>
        <dbReference type="Proteomes" id="UP001223336"/>
    </source>
</evidence>
<dbReference type="RefSeq" id="WP_308135359.1">
    <property type="nucleotide sequence ID" value="NZ_CP133217.1"/>
</dbReference>
<dbReference type="PROSITE" id="PS50268">
    <property type="entry name" value="CADHERIN_2"/>
    <property type="match status" value="4"/>
</dbReference>
<dbReference type="EMBL" id="CP133217">
    <property type="protein sequence ID" value="WML87078.1"/>
    <property type="molecule type" value="Genomic_DNA"/>
</dbReference>
<dbReference type="GO" id="GO:0005509">
    <property type="term" value="F:calcium ion binding"/>
    <property type="evidence" value="ECO:0007669"/>
    <property type="project" value="InterPro"/>
</dbReference>
<feature type="signal peptide" evidence="6">
    <location>
        <begin position="1"/>
        <end position="29"/>
    </location>
</feature>
<keyword evidence="10" id="KW-1185">Reference proteome</keyword>
<reference evidence="9 10" key="1">
    <citation type="submission" date="2023-08" db="EMBL/GenBank/DDBJ databases">
        <title>New molecular markers tilS and rpoB for phylogenetic and monitoring studies of the genus Thiothrix biodiversity.</title>
        <authorList>
            <person name="Ravin N.V."/>
            <person name="Smolyakov D."/>
            <person name="Markov N.D."/>
            <person name="Beletsky A.V."/>
            <person name="Mardanov A.V."/>
            <person name="Rudenko T.S."/>
            <person name="Grabovich M.Y."/>
        </authorList>
    </citation>
    <scope>NUCLEOTIDE SEQUENCE</scope>
    <source>
        <strain evidence="9">DNT52</strain>
        <strain evidence="8 10">H33</strain>
    </source>
</reference>
<dbReference type="InterPro" id="IPR035234">
    <property type="entry name" value="IgGFc-bd_N"/>
</dbReference>
<feature type="region of interest" description="Disordered" evidence="5">
    <location>
        <begin position="461"/>
        <end position="482"/>
    </location>
</feature>
<feature type="compositionally biased region" description="Acidic residues" evidence="5">
    <location>
        <begin position="1538"/>
        <end position="1549"/>
    </location>
</feature>
<dbReference type="GO" id="GO:0016020">
    <property type="term" value="C:membrane"/>
    <property type="evidence" value="ECO:0007669"/>
    <property type="project" value="InterPro"/>
</dbReference>
<feature type="chain" id="PRO_5041309916" evidence="6">
    <location>
        <begin position="30"/>
        <end position="2107"/>
    </location>
</feature>
<evidence type="ECO:0000256" key="4">
    <source>
        <dbReference type="ARBA" id="ARBA00022837"/>
    </source>
</evidence>
<name>A0AA51MMU4_9GAMM</name>
<evidence type="ECO:0000256" key="3">
    <source>
        <dbReference type="ARBA" id="ARBA00022729"/>
    </source>
</evidence>
<keyword evidence="3 6" id="KW-0732">Signal</keyword>
<dbReference type="InterPro" id="IPR059100">
    <property type="entry name" value="TSP3_bac"/>
</dbReference>
<evidence type="ECO:0000256" key="1">
    <source>
        <dbReference type="ARBA" id="ARBA00004613"/>
    </source>
</evidence>
<feature type="region of interest" description="Disordered" evidence="5">
    <location>
        <begin position="1266"/>
        <end position="1355"/>
    </location>
</feature>
<evidence type="ECO:0000256" key="5">
    <source>
        <dbReference type="SAM" id="MobiDB-lite"/>
    </source>
</evidence>
<dbReference type="EMBL" id="JAVFKN010000018">
    <property type="protein sequence ID" value="MDQ5769494.1"/>
    <property type="molecule type" value="Genomic_DNA"/>
</dbReference>
<evidence type="ECO:0000313" key="8">
    <source>
        <dbReference type="EMBL" id="MDQ5769494.1"/>
    </source>
</evidence>